<sequence length="387" mass="44660">MPFNLLKSRSSKNLQLDPVNLVKKKSDMVRSARSTSSPTIAVASTPSNNAVNELVRSRDEALAEVRKRDETINQLQKQLRTQSLAVQNVQSLTDVSVKEIRQHAAEQRDAYENEREAHHHSRVSLLAQVQRLKEGVGQLEARLENQSAPMDRERRERDKREEELRNRHKETKRQFDIELREREEAYNTAQKMVTKARADVDKFRSQFVASEKRCTDLTNELALQVRFFEDEKEVTRALQRELKRSEENAWDLAARLERMGEENAESREDCRAAQAEVARLMPFRGEADTLRPQIGQLRDRLRESQRARQEAEVQFRAAKDQNVVHTQRFAYVQQVLISATVEVKELQSVQNQLKSLKNVLAGAGTQNESLKLQVASLEAWKKQAQKA</sequence>
<keyword evidence="4" id="KW-1185">Reference proteome</keyword>
<dbReference type="EMBL" id="MU003719">
    <property type="protein sequence ID" value="KAF2803114.1"/>
    <property type="molecule type" value="Genomic_DNA"/>
</dbReference>
<feature type="compositionally biased region" description="Basic and acidic residues" evidence="2">
    <location>
        <begin position="150"/>
        <end position="165"/>
    </location>
</feature>
<evidence type="ECO:0000256" key="1">
    <source>
        <dbReference type="SAM" id="Coils"/>
    </source>
</evidence>
<dbReference type="AlphaFoldDB" id="A0A6A6Y513"/>
<feature type="coiled-coil region" evidence="1">
    <location>
        <begin position="228"/>
        <end position="321"/>
    </location>
</feature>
<dbReference type="OrthoDB" id="3946621at2759"/>
<reference evidence="5" key="2">
    <citation type="submission" date="2020-04" db="EMBL/GenBank/DDBJ databases">
        <authorList>
            <consortium name="NCBI Genome Project"/>
        </authorList>
    </citation>
    <scope>NUCLEOTIDE SEQUENCE</scope>
    <source>
        <strain evidence="5">CBS 304.34</strain>
    </source>
</reference>
<organism evidence="3">
    <name type="scientific">Mytilinidion resinicola</name>
    <dbReference type="NCBI Taxonomy" id="574789"/>
    <lineage>
        <taxon>Eukaryota</taxon>
        <taxon>Fungi</taxon>
        <taxon>Dikarya</taxon>
        <taxon>Ascomycota</taxon>
        <taxon>Pezizomycotina</taxon>
        <taxon>Dothideomycetes</taxon>
        <taxon>Pleosporomycetidae</taxon>
        <taxon>Mytilinidiales</taxon>
        <taxon>Mytilinidiaceae</taxon>
        <taxon>Mytilinidion</taxon>
    </lineage>
</organism>
<evidence type="ECO:0000256" key="2">
    <source>
        <dbReference type="SAM" id="MobiDB-lite"/>
    </source>
</evidence>
<proteinExistence type="predicted"/>
<protein>
    <submittedName>
        <fullName evidence="3 5">Uncharacterized protein</fullName>
    </submittedName>
</protein>
<evidence type="ECO:0000313" key="4">
    <source>
        <dbReference type="Proteomes" id="UP000504636"/>
    </source>
</evidence>
<dbReference type="Proteomes" id="UP000504636">
    <property type="component" value="Unplaced"/>
</dbReference>
<gene>
    <name evidence="3 5" type="ORF">BDZ99DRAFT_503495</name>
</gene>
<reference evidence="3 5" key="1">
    <citation type="journal article" date="2020" name="Stud. Mycol.">
        <title>101 Dothideomycetes genomes: a test case for predicting lifestyles and emergence of pathogens.</title>
        <authorList>
            <person name="Haridas S."/>
            <person name="Albert R."/>
            <person name="Binder M."/>
            <person name="Bloem J."/>
            <person name="Labutti K."/>
            <person name="Salamov A."/>
            <person name="Andreopoulos B."/>
            <person name="Baker S."/>
            <person name="Barry K."/>
            <person name="Bills G."/>
            <person name="Bluhm B."/>
            <person name="Cannon C."/>
            <person name="Castanera R."/>
            <person name="Culley D."/>
            <person name="Daum C."/>
            <person name="Ezra D."/>
            <person name="Gonzalez J."/>
            <person name="Henrissat B."/>
            <person name="Kuo A."/>
            <person name="Liang C."/>
            <person name="Lipzen A."/>
            <person name="Lutzoni F."/>
            <person name="Magnuson J."/>
            <person name="Mondo S."/>
            <person name="Nolan M."/>
            <person name="Ohm R."/>
            <person name="Pangilinan J."/>
            <person name="Park H.-J."/>
            <person name="Ramirez L."/>
            <person name="Alfaro M."/>
            <person name="Sun H."/>
            <person name="Tritt A."/>
            <person name="Yoshinaga Y."/>
            <person name="Zwiers L.-H."/>
            <person name="Turgeon B."/>
            <person name="Goodwin S."/>
            <person name="Spatafora J."/>
            <person name="Crous P."/>
            <person name="Grigoriev I."/>
        </authorList>
    </citation>
    <scope>NUCLEOTIDE SEQUENCE</scope>
    <source>
        <strain evidence="3 5">CBS 304.34</strain>
    </source>
</reference>
<dbReference type="RefSeq" id="XP_033570078.1">
    <property type="nucleotide sequence ID" value="XM_033723971.1"/>
</dbReference>
<accession>A0A6A6Y513</accession>
<name>A0A6A6Y513_9PEZI</name>
<dbReference type="GeneID" id="54464864"/>
<feature type="coiled-coil region" evidence="1">
    <location>
        <begin position="58"/>
        <end position="117"/>
    </location>
</feature>
<feature type="region of interest" description="Disordered" evidence="2">
    <location>
        <begin position="142"/>
        <end position="168"/>
    </location>
</feature>
<keyword evidence="1" id="KW-0175">Coiled coil</keyword>
<reference evidence="5" key="3">
    <citation type="submission" date="2025-04" db="UniProtKB">
        <authorList>
            <consortium name="RefSeq"/>
        </authorList>
    </citation>
    <scope>IDENTIFICATION</scope>
    <source>
        <strain evidence="5">CBS 304.34</strain>
    </source>
</reference>
<evidence type="ECO:0000313" key="3">
    <source>
        <dbReference type="EMBL" id="KAF2803114.1"/>
    </source>
</evidence>
<evidence type="ECO:0000313" key="5">
    <source>
        <dbReference type="RefSeq" id="XP_033570078.1"/>
    </source>
</evidence>